<dbReference type="SUPFAM" id="SSF56014">
    <property type="entry name" value="Nitrite and sulphite reductase 4Fe-4S domain-like"/>
    <property type="match status" value="1"/>
</dbReference>
<reference evidence="8 9" key="1">
    <citation type="submission" date="2006-06" db="EMBL/GenBank/DDBJ databases">
        <authorList>
            <person name="Moran M.A."/>
            <person name="Ferriera S."/>
            <person name="Johnson J."/>
            <person name="Kravitz S."/>
            <person name="Beeson K."/>
            <person name="Sutton G."/>
            <person name="Rogers Y.-H."/>
            <person name="Friedman R."/>
            <person name="Frazier M."/>
            <person name="Venter J.C."/>
        </authorList>
    </citation>
    <scope>NUCLEOTIDE SEQUENCE [LARGE SCALE GENOMIC DNA]</scope>
    <source>
        <strain evidence="8 9">E-37</strain>
    </source>
</reference>
<dbReference type="Gene3D" id="3.30.413.10">
    <property type="entry name" value="Sulfite Reductase Hemoprotein, domain 1"/>
    <property type="match status" value="2"/>
</dbReference>
<dbReference type="PANTHER" id="PTHR32439">
    <property type="entry name" value="FERREDOXIN--NITRITE REDUCTASE, CHLOROPLASTIC"/>
    <property type="match status" value="1"/>
</dbReference>
<sequence>MASGDGLVVRVRPHFARLTAAQGLALCALATRHGDSGLEMTNRANLQIYGVSADDHPALLDGLRGQGLLDADAETERRRNVLVAPAHAGGDLTHRLTQALYDALDRLPDLPAKVGFAVDTGPAPVLTNDPADFRLEMSANGLILRTDGADRGLPVTECDAIPKLIALATLFAETRTPDQRRARAWAAAGGLPDSWQTTRPLPSSWPKYLGGPGAEPPAGRPGVSRDETAGYAAPFGRIGAAGLADLLARSGATVLTVTPWRVFLLHGGTPVDHPDFITDPDDPLLTVSACRGAPFCPQATVETRGLARRLAPHVRDLHVSGCAKGCARAGPAAVTVTGRDGAYDLGQGCAGETPRLSGLTADAIIQDLTRP</sequence>
<feature type="domain" description="Nitrite/Sulfite reductase ferredoxin-like" evidence="7">
    <location>
        <begin position="3"/>
        <end position="64"/>
    </location>
</feature>
<keyword evidence="1" id="KW-0004">4Fe-4S</keyword>
<dbReference type="Gene3D" id="3.90.480.10">
    <property type="entry name" value="Sulfite Reductase Hemoprotein,Domain 2"/>
    <property type="match status" value="1"/>
</dbReference>
<proteinExistence type="predicted"/>
<dbReference type="InterPro" id="IPR036136">
    <property type="entry name" value="Nit/Sulf_reduc_fer-like_dom_sf"/>
</dbReference>
<dbReference type="InterPro" id="IPR005117">
    <property type="entry name" value="NiRdtase/SiRdtase_haem-b_fer"/>
</dbReference>
<name>A3K451_SAGS3</name>
<dbReference type="SUPFAM" id="SSF55124">
    <property type="entry name" value="Nitrite/Sulfite reductase N-terminal domain-like"/>
    <property type="match status" value="1"/>
</dbReference>
<keyword evidence="9" id="KW-1185">Reference proteome</keyword>
<dbReference type="InterPro" id="IPR045854">
    <property type="entry name" value="NO2/SO3_Rdtase_4Fe4S_sf"/>
</dbReference>
<gene>
    <name evidence="8" type="ORF">SSE37_12244</name>
</gene>
<accession>A3K451</accession>
<evidence type="ECO:0000256" key="3">
    <source>
        <dbReference type="ARBA" id="ARBA00022723"/>
    </source>
</evidence>
<dbReference type="GO" id="GO:0051539">
    <property type="term" value="F:4 iron, 4 sulfur cluster binding"/>
    <property type="evidence" value="ECO:0007669"/>
    <property type="project" value="UniProtKB-KW"/>
</dbReference>
<dbReference type="eggNOG" id="COG0155">
    <property type="taxonomic scope" value="Bacteria"/>
</dbReference>
<protein>
    <submittedName>
        <fullName evidence="8">CobG</fullName>
    </submittedName>
</protein>
<evidence type="ECO:0000256" key="5">
    <source>
        <dbReference type="ARBA" id="ARBA00023004"/>
    </source>
</evidence>
<comment type="caution">
    <text evidence="8">The sequence shown here is derived from an EMBL/GenBank/DDBJ whole genome shotgun (WGS) entry which is preliminary data.</text>
</comment>
<dbReference type="EMBL" id="AAYA01000006">
    <property type="protein sequence ID" value="EBA08315.1"/>
    <property type="molecule type" value="Genomic_DNA"/>
</dbReference>
<evidence type="ECO:0000256" key="6">
    <source>
        <dbReference type="ARBA" id="ARBA00023014"/>
    </source>
</evidence>
<dbReference type="OrthoDB" id="7459360at2"/>
<keyword evidence="2" id="KW-0349">Heme</keyword>
<dbReference type="PANTHER" id="PTHR32439:SF9">
    <property type="entry name" value="BLR3264 PROTEIN"/>
    <property type="match status" value="1"/>
</dbReference>
<evidence type="ECO:0000259" key="7">
    <source>
        <dbReference type="Pfam" id="PF03460"/>
    </source>
</evidence>
<keyword evidence="3" id="KW-0479">Metal-binding</keyword>
<keyword evidence="6" id="KW-0411">Iron-sulfur</keyword>
<dbReference type="Pfam" id="PF03460">
    <property type="entry name" value="NIR_SIR_ferr"/>
    <property type="match status" value="1"/>
</dbReference>
<dbReference type="Proteomes" id="UP000005713">
    <property type="component" value="Unassembled WGS sequence"/>
</dbReference>
<dbReference type="GO" id="GO:0016491">
    <property type="term" value="F:oxidoreductase activity"/>
    <property type="evidence" value="ECO:0007669"/>
    <property type="project" value="UniProtKB-KW"/>
</dbReference>
<keyword evidence="4" id="KW-0560">Oxidoreductase</keyword>
<dbReference type="AlphaFoldDB" id="A3K451"/>
<dbReference type="GO" id="GO:0046872">
    <property type="term" value="F:metal ion binding"/>
    <property type="evidence" value="ECO:0007669"/>
    <property type="project" value="UniProtKB-KW"/>
</dbReference>
<evidence type="ECO:0000313" key="8">
    <source>
        <dbReference type="EMBL" id="EBA08315.1"/>
    </source>
</evidence>
<dbReference type="InterPro" id="IPR051329">
    <property type="entry name" value="NIR_SIR_4Fe-4S"/>
</dbReference>
<evidence type="ECO:0000256" key="4">
    <source>
        <dbReference type="ARBA" id="ARBA00023002"/>
    </source>
</evidence>
<keyword evidence="5" id="KW-0408">Iron</keyword>
<organism evidence="8 9">
    <name type="scientific">Sagittula stellata (strain ATCC 700073 / DSM 11524 / E-37)</name>
    <dbReference type="NCBI Taxonomy" id="388399"/>
    <lineage>
        <taxon>Bacteria</taxon>
        <taxon>Pseudomonadati</taxon>
        <taxon>Pseudomonadota</taxon>
        <taxon>Alphaproteobacteria</taxon>
        <taxon>Rhodobacterales</taxon>
        <taxon>Roseobacteraceae</taxon>
        <taxon>Sagittula</taxon>
    </lineage>
</organism>
<evidence type="ECO:0000256" key="2">
    <source>
        <dbReference type="ARBA" id="ARBA00022617"/>
    </source>
</evidence>
<evidence type="ECO:0000313" key="9">
    <source>
        <dbReference type="Proteomes" id="UP000005713"/>
    </source>
</evidence>
<evidence type="ECO:0000256" key="1">
    <source>
        <dbReference type="ARBA" id="ARBA00022485"/>
    </source>
</evidence>